<feature type="modified residue" description="N6-(pyridoxal phosphate)lysine" evidence="2 3">
    <location>
        <position position="62"/>
    </location>
</feature>
<dbReference type="FunFam" id="3.20.20.10:FF:000018">
    <property type="entry name" value="Pyridoxal phosphate homeostasis protein"/>
    <property type="match status" value="1"/>
</dbReference>
<dbReference type="GO" id="GO:0030170">
    <property type="term" value="F:pyridoxal phosphate binding"/>
    <property type="evidence" value="ECO:0007669"/>
    <property type="project" value="UniProtKB-UniRule"/>
</dbReference>
<comment type="function">
    <text evidence="2">Pyridoxal 5'-phosphate (PLP)-binding protein, which is involved in PLP homeostasis.</text>
</comment>
<dbReference type="CDD" id="cd00635">
    <property type="entry name" value="PLPDE_III_YBL036c_like"/>
    <property type="match status" value="1"/>
</dbReference>
<evidence type="ECO:0000256" key="3">
    <source>
        <dbReference type="PIRSR" id="PIRSR004848-1"/>
    </source>
</evidence>
<dbReference type="PANTHER" id="PTHR10146:SF14">
    <property type="entry name" value="PYRIDOXAL PHOSPHATE HOMEOSTASIS PROTEIN"/>
    <property type="match status" value="1"/>
</dbReference>
<dbReference type="InterPro" id="IPR011078">
    <property type="entry name" value="PyrdxlP_homeostasis"/>
</dbReference>
<proteinExistence type="inferred from homology"/>
<dbReference type="Gene3D" id="3.20.20.10">
    <property type="entry name" value="Alanine racemase"/>
    <property type="match status" value="1"/>
</dbReference>
<evidence type="ECO:0000313" key="7">
    <source>
        <dbReference type="Proteomes" id="UP000196320"/>
    </source>
</evidence>
<dbReference type="PIRSF" id="PIRSF004848">
    <property type="entry name" value="YBL036c_PLPDEIII"/>
    <property type="match status" value="1"/>
</dbReference>
<dbReference type="NCBIfam" id="TIGR00044">
    <property type="entry name" value="YggS family pyridoxal phosphate-dependent enzyme"/>
    <property type="match status" value="1"/>
</dbReference>
<dbReference type="InterPro" id="IPR001608">
    <property type="entry name" value="Ala_racemase_N"/>
</dbReference>
<accession>A0A1R4J162</accession>
<protein>
    <recommendedName>
        <fullName evidence="2">Pyridoxal phosphate homeostasis protein</fullName>
        <shortName evidence="2">PLP homeostasis protein</shortName>
    </recommendedName>
</protein>
<dbReference type="OrthoDB" id="9804072at2"/>
<dbReference type="InterPro" id="IPR029066">
    <property type="entry name" value="PLP-binding_barrel"/>
</dbReference>
<gene>
    <name evidence="6" type="ORF">FM104_04985</name>
</gene>
<dbReference type="HAMAP" id="MF_02087">
    <property type="entry name" value="PLP_homeostasis"/>
    <property type="match status" value="1"/>
</dbReference>
<reference evidence="6 7" key="1">
    <citation type="submission" date="2017-02" db="EMBL/GenBank/DDBJ databases">
        <authorList>
            <person name="Peterson S.W."/>
        </authorList>
    </citation>
    <scope>NUCLEOTIDE SEQUENCE [LARGE SCALE GENOMIC DNA]</scope>
    <source>
        <strain evidence="6 7">B Mb 05.01</strain>
    </source>
</reference>
<dbReference type="SUPFAM" id="SSF51419">
    <property type="entry name" value="PLP-binding barrel"/>
    <property type="match status" value="1"/>
</dbReference>
<evidence type="ECO:0000313" key="6">
    <source>
        <dbReference type="EMBL" id="SJN25816.1"/>
    </source>
</evidence>
<dbReference type="Pfam" id="PF01168">
    <property type="entry name" value="Ala_racemase_N"/>
    <property type="match status" value="1"/>
</dbReference>
<evidence type="ECO:0000256" key="1">
    <source>
        <dbReference type="ARBA" id="ARBA00022898"/>
    </source>
</evidence>
<feature type="domain" description="Alanine racemase N-terminal" evidence="5">
    <location>
        <begin position="33"/>
        <end position="253"/>
    </location>
</feature>
<comment type="cofactor">
    <cofactor evidence="3">
        <name>pyridoxal 5'-phosphate</name>
        <dbReference type="ChEBI" id="CHEBI:597326"/>
    </cofactor>
</comment>
<dbReference type="AlphaFoldDB" id="A0A1R4J162"/>
<evidence type="ECO:0000256" key="4">
    <source>
        <dbReference type="RuleBase" id="RU004514"/>
    </source>
</evidence>
<evidence type="ECO:0000259" key="5">
    <source>
        <dbReference type="Pfam" id="PF01168"/>
    </source>
</evidence>
<evidence type="ECO:0000256" key="2">
    <source>
        <dbReference type="HAMAP-Rule" id="MF_02087"/>
    </source>
</evidence>
<name>A0A1R4J162_9MICO</name>
<dbReference type="Proteomes" id="UP000196320">
    <property type="component" value="Unassembled WGS sequence"/>
</dbReference>
<keyword evidence="1 2" id="KW-0663">Pyridoxal phosphate</keyword>
<dbReference type="PANTHER" id="PTHR10146">
    <property type="entry name" value="PROLINE SYNTHETASE CO-TRANSCRIBED BACTERIAL HOMOLOG PROTEIN"/>
    <property type="match status" value="1"/>
</dbReference>
<keyword evidence="7" id="KW-1185">Reference proteome</keyword>
<comment type="similarity">
    <text evidence="2 4">Belongs to the pyridoxal phosphate-binding protein YggS/PROSC family.</text>
</comment>
<organism evidence="6 7">
    <name type="scientific">Microbacterium esteraromaticum</name>
    <dbReference type="NCBI Taxonomy" id="57043"/>
    <lineage>
        <taxon>Bacteria</taxon>
        <taxon>Bacillati</taxon>
        <taxon>Actinomycetota</taxon>
        <taxon>Actinomycetes</taxon>
        <taxon>Micrococcales</taxon>
        <taxon>Microbacteriaceae</taxon>
        <taxon>Microbacterium</taxon>
    </lineage>
</organism>
<dbReference type="EMBL" id="FUKO01000017">
    <property type="protein sequence ID" value="SJN25816.1"/>
    <property type="molecule type" value="Genomic_DNA"/>
</dbReference>
<sequence length="266" mass="29131">MLRASAEYSRSVTDQPARALYPQANSVEEFAQNLADVRANIAAAAERSGRDAAGIRLLSVSKTVPEERLLLAIEAGAVDLGENKVQEAKRKAENLADQDVRWSVIGHLQTNKAKDVVAFADEFQALDSIRLADALDRRLQAAGRSLDVFVQVNTSAEESKFGLEPGEALAFLEALQHHDSLRVQGLMTLALFTSDTDRVRECFRILRDLRDQARERDLVGPGELSMGMSGDYQAAIEEGATVVRVGQAIFGARQTPDSEYWPGFAK</sequence>